<organism evidence="2 3">
    <name type="scientific">Streptomyces klenkii</name>
    <dbReference type="NCBI Taxonomy" id="1420899"/>
    <lineage>
        <taxon>Bacteria</taxon>
        <taxon>Bacillati</taxon>
        <taxon>Actinomycetota</taxon>
        <taxon>Actinomycetes</taxon>
        <taxon>Kitasatosporales</taxon>
        <taxon>Streptomycetaceae</taxon>
        <taxon>Streptomyces</taxon>
    </lineage>
</organism>
<sequence>MVQKRNIPTVRLRRLAAELRRLRADGGFTREEVTERTAITGTTLYRVEHAQTRPQRRTLIGLLDLYEVQGAQRDELLALAQRASELGWLRPYHEELPDEYTSYISFESEAWEIRNSESLFVPGLLQTEDYAREAIRGTLPMTTAEEVESRVRARIERQAVLSKEEPLRLRAVMDEAALHRVVGGPDTEIMRAQMLHLTTVMQLP</sequence>
<feature type="non-terminal residue" evidence="2">
    <location>
        <position position="204"/>
    </location>
</feature>
<comment type="caution">
    <text evidence="2">The sequence shown here is derived from an EMBL/GenBank/DDBJ whole genome shotgun (WGS) entry which is preliminary data.</text>
</comment>
<reference evidence="2 3" key="1">
    <citation type="journal article" date="2015" name="Antonie Van Leeuwenhoek">
        <title>Streptomyces klenkii sp. nov., isolated from deep marine sediment.</title>
        <authorList>
            <person name="Veyisoglu A."/>
            <person name="Sahin N."/>
        </authorList>
    </citation>
    <scope>NUCLEOTIDE SEQUENCE [LARGE SCALE GENOMIC DNA]</scope>
    <source>
        <strain evidence="2 3">KCTC 29202</strain>
    </source>
</reference>
<dbReference type="Proteomes" id="UP000270343">
    <property type="component" value="Unassembled WGS sequence"/>
</dbReference>
<dbReference type="EMBL" id="RBAM01000159">
    <property type="protein sequence ID" value="RKN51980.1"/>
    <property type="molecule type" value="Genomic_DNA"/>
</dbReference>
<dbReference type="OrthoDB" id="3458445at2"/>
<protein>
    <submittedName>
        <fullName evidence="2">XRE family transcriptional regulator</fullName>
    </submittedName>
</protein>
<dbReference type="RefSeq" id="WP_147449913.1">
    <property type="nucleotide sequence ID" value="NZ_RBAM01000159.1"/>
</dbReference>
<dbReference type="InterPro" id="IPR010982">
    <property type="entry name" value="Lambda_DNA-bd_dom_sf"/>
</dbReference>
<gene>
    <name evidence="2" type="ORF">D7231_35425</name>
</gene>
<evidence type="ECO:0000313" key="3">
    <source>
        <dbReference type="Proteomes" id="UP000270343"/>
    </source>
</evidence>
<evidence type="ECO:0000313" key="2">
    <source>
        <dbReference type="EMBL" id="RKN51980.1"/>
    </source>
</evidence>
<dbReference type="SUPFAM" id="SSF47413">
    <property type="entry name" value="lambda repressor-like DNA-binding domains"/>
    <property type="match status" value="1"/>
</dbReference>
<dbReference type="GO" id="GO:0003677">
    <property type="term" value="F:DNA binding"/>
    <property type="evidence" value="ECO:0007669"/>
    <property type="project" value="InterPro"/>
</dbReference>
<keyword evidence="3" id="KW-1185">Reference proteome</keyword>
<dbReference type="Gene3D" id="1.10.260.40">
    <property type="entry name" value="lambda repressor-like DNA-binding domains"/>
    <property type="match status" value="1"/>
</dbReference>
<accession>A0A3A9ZUW0</accession>
<proteinExistence type="predicted"/>
<dbReference type="InterPro" id="IPR043917">
    <property type="entry name" value="DUF5753"/>
</dbReference>
<dbReference type="AlphaFoldDB" id="A0A3A9ZUW0"/>
<dbReference type="Pfam" id="PF19054">
    <property type="entry name" value="DUF5753"/>
    <property type="match status" value="1"/>
</dbReference>
<evidence type="ECO:0000259" key="1">
    <source>
        <dbReference type="Pfam" id="PF19054"/>
    </source>
</evidence>
<name>A0A3A9ZUW0_9ACTN</name>
<feature type="domain" description="DUF5753" evidence="1">
    <location>
        <begin position="101"/>
        <end position="204"/>
    </location>
</feature>
<dbReference type="Pfam" id="PF13560">
    <property type="entry name" value="HTH_31"/>
    <property type="match status" value="1"/>
</dbReference>